<sequence>MGFLLIALHAVDQMEECAVSGPQTSPTSASSQPPAPDGVQPPAAEQARTQPIGPPSERPTRRPILPWRRLGLVVFGLLTVVYGLLVMSLRPAALASVAVLAGIALVVGGVVQLGLASEVEKGWRWLAYLGGVVGIAAGLAAFFWPTLTLFVLALVTAWSLVINGVVRIVDSVATRARELWWFGLLAGVVELGLGLWAISSPGRELLLLVNLIGIYVIIAGVDAIVVALTAERSGERAQAGAGRAR</sequence>
<feature type="transmembrane region" description="Helical" evidence="2">
    <location>
        <begin position="205"/>
        <end position="228"/>
    </location>
</feature>
<keyword evidence="2" id="KW-1133">Transmembrane helix</keyword>
<evidence type="ECO:0000313" key="3">
    <source>
        <dbReference type="EMBL" id="TWF82161.1"/>
    </source>
</evidence>
<name>A0A561T4W5_9PSEU</name>
<feature type="compositionally biased region" description="Low complexity" evidence="1">
    <location>
        <begin position="22"/>
        <end position="32"/>
    </location>
</feature>
<evidence type="ECO:0000256" key="1">
    <source>
        <dbReference type="SAM" id="MobiDB-lite"/>
    </source>
</evidence>
<feature type="transmembrane region" description="Helical" evidence="2">
    <location>
        <begin position="150"/>
        <end position="169"/>
    </location>
</feature>
<feature type="transmembrane region" description="Helical" evidence="2">
    <location>
        <begin position="125"/>
        <end position="144"/>
    </location>
</feature>
<feature type="transmembrane region" description="Helical" evidence="2">
    <location>
        <begin position="181"/>
        <end position="199"/>
    </location>
</feature>
<reference evidence="3 4" key="1">
    <citation type="submission" date="2019-06" db="EMBL/GenBank/DDBJ databases">
        <title>Sequencing the genomes of 1000 actinobacteria strains.</title>
        <authorList>
            <person name="Klenk H.-P."/>
        </authorList>
    </citation>
    <scope>NUCLEOTIDE SEQUENCE [LARGE SCALE GENOMIC DNA]</scope>
    <source>
        <strain evidence="3 4">DSM 45671</strain>
    </source>
</reference>
<evidence type="ECO:0000256" key="2">
    <source>
        <dbReference type="SAM" id="Phobius"/>
    </source>
</evidence>
<dbReference type="GO" id="GO:0005886">
    <property type="term" value="C:plasma membrane"/>
    <property type="evidence" value="ECO:0007669"/>
    <property type="project" value="TreeGrafter"/>
</dbReference>
<evidence type="ECO:0000313" key="4">
    <source>
        <dbReference type="Proteomes" id="UP000321261"/>
    </source>
</evidence>
<protein>
    <submittedName>
        <fullName evidence="3">Uncharacterized membrane protein HdeD (DUF308 family)</fullName>
    </submittedName>
</protein>
<dbReference type="PANTHER" id="PTHR34989:SF1">
    <property type="entry name" value="PROTEIN HDED"/>
    <property type="match status" value="1"/>
</dbReference>
<dbReference type="Pfam" id="PF03729">
    <property type="entry name" value="DUF308"/>
    <property type="match status" value="1"/>
</dbReference>
<organism evidence="3 4">
    <name type="scientific">Pseudonocardia hierapolitana</name>
    <dbReference type="NCBI Taxonomy" id="1128676"/>
    <lineage>
        <taxon>Bacteria</taxon>
        <taxon>Bacillati</taxon>
        <taxon>Actinomycetota</taxon>
        <taxon>Actinomycetes</taxon>
        <taxon>Pseudonocardiales</taxon>
        <taxon>Pseudonocardiaceae</taxon>
        <taxon>Pseudonocardia</taxon>
    </lineage>
</organism>
<comment type="caution">
    <text evidence="3">The sequence shown here is derived from an EMBL/GenBank/DDBJ whole genome shotgun (WGS) entry which is preliminary data.</text>
</comment>
<dbReference type="Proteomes" id="UP000321261">
    <property type="component" value="Unassembled WGS sequence"/>
</dbReference>
<feature type="transmembrane region" description="Helical" evidence="2">
    <location>
        <begin position="70"/>
        <end position="87"/>
    </location>
</feature>
<proteinExistence type="predicted"/>
<dbReference type="AlphaFoldDB" id="A0A561T4W5"/>
<feature type="region of interest" description="Disordered" evidence="1">
    <location>
        <begin position="17"/>
        <end position="60"/>
    </location>
</feature>
<feature type="transmembrane region" description="Helical" evidence="2">
    <location>
        <begin position="93"/>
        <end position="113"/>
    </location>
</feature>
<dbReference type="InterPro" id="IPR005325">
    <property type="entry name" value="DUF308_memb"/>
</dbReference>
<keyword evidence="2" id="KW-0812">Transmembrane</keyword>
<keyword evidence="4" id="KW-1185">Reference proteome</keyword>
<dbReference type="PANTHER" id="PTHR34989">
    <property type="entry name" value="PROTEIN HDED"/>
    <property type="match status" value="1"/>
</dbReference>
<gene>
    <name evidence="3" type="ORF">FHX44_118106</name>
</gene>
<dbReference type="InterPro" id="IPR052712">
    <property type="entry name" value="Acid_resist_chaperone_HdeD"/>
</dbReference>
<accession>A0A561T4W5</accession>
<dbReference type="EMBL" id="VIWU01000001">
    <property type="protein sequence ID" value="TWF82161.1"/>
    <property type="molecule type" value="Genomic_DNA"/>
</dbReference>
<keyword evidence="2" id="KW-0472">Membrane</keyword>